<dbReference type="InterPro" id="IPR036582">
    <property type="entry name" value="Mao_N_sf"/>
</dbReference>
<evidence type="ECO:0000256" key="1">
    <source>
        <dbReference type="SAM" id="SignalP"/>
    </source>
</evidence>
<proteinExistence type="predicted"/>
<reference evidence="3" key="1">
    <citation type="submission" date="2021-03" db="EMBL/GenBank/DDBJ databases">
        <title>Antimicrobial resistance genes in bacteria isolated from Japanese honey, and their potential for conferring macrolide and lincosamide resistance in the American foulbrood pathogen Paenibacillus larvae.</title>
        <authorList>
            <person name="Okamoto M."/>
            <person name="Kumagai M."/>
            <person name="Kanamori H."/>
            <person name="Takamatsu D."/>
        </authorList>
    </citation>
    <scope>NUCLEOTIDE SEQUENCE</scope>
    <source>
        <strain evidence="3">J40TS1</strain>
    </source>
</reference>
<dbReference type="AlphaFoldDB" id="A0A919YKM7"/>
<dbReference type="Proteomes" id="UP000683139">
    <property type="component" value="Unassembled WGS sequence"/>
</dbReference>
<keyword evidence="4" id="KW-1185">Reference proteome</keyword>
<keyword evidence="1" id="KW-0732">Signal</keyword>
<dbReference type="SUPFAM" id="SSF55383">
    <property type="entry name" value="Copper amine oxidase, domain N"/>
    <property type="match status" value="1"/>
</dbReference>
<dbReference type="Gene3D" id="3.30.457.10">
    <property type="entry name" value="Copper amine oxidase-like, N-terminal domain"/>
    <property type="match status" value="1"/>
</dbReference>
<feature type="signal peptide" evidence="1">
    <location>
        <begin position="1"/>
        <end position="23"/>
    </location>
</feature>
<accession>A0A919YKM7</accession>
<evidence type="ECO:0000313" key="4">
    <source>
        <dbReference type="Proteomes" id="UP000683139"/>
    </source>
</evidence>
<gene>
    <name evidence="3" type="ORF">J40TS1_06540</name>
</gene>
<name>A0A919YKM7_9BACL</name>
<evidence type="ECO:0000313" key="3">
    <source>
        <dbReference type="EMBL" id="GIP15012.1"/>
    </source>
</evidence>
<evidence type="ECO:0000259" key="2">
    <source>
        <dbReference type="Pfam" id="PF07833"/>
    </source>
</evidence>
<feature type="domain" description="Copper amine oxidase-like N-terminal" evidence="2">
    <location>
        <begin position="31"/>
        <end position="137"/>
    </location>
</feature>
<comment type="caution">
    <text evidence="3">The sequence shown here is derived from an EMBL/GenBank/DDBJ whole genome shotgun (WGS) entry which is preliminary data.</text>
</comment>
<feature type="chain" id="PRO_5037619421" description="Copper amine oxidase-like N-terminal domain-containing protein" evidence="1">
    <location>
        <begin position="24"/>
        <end position="397"/>
    </location>
</feature>
<dbReference type="EMBL" id="BOSE01000001">
    <property type="protein sequence ID" value="GIP15012.1"/>
    <property type="molecule type" value="Genomic_DNA"/>
</dbReference>
<sequence>MLKKGLVSLLTVILLFSSASVFAQGKIKIYIDGTALKVSVAPIVEKGTTLVPMRSIFEALGVPLNWDKKTQTVSAKQGDKEIKLTIGKTTAYVNGKKVTLAVPAKVVKGNTMVPLRFVTEALGSKVEWRSSINSVLISTGSYVYAKDFAVDEQDELYAVNASGQYAGYKRLMGYPGDDKYLIYFQGDRDYFHTKTVDKRNINMNEKVTWKYGGKTYKSTKQQLYGFFLDTSQLKNYLGASNYTFTTEWYQNTFGDVYDEWLYGFAMDNDAPRLVQQYFAQFDAPTAPISDGFGESYRDQVNNGTDYDYYESIYVEEEYVSEPEMESMMMALRRLPDSIVIYDKLDDTTIYVIENVPSSLKVGTVYESDGVRYKLDTDDTILLHREDLKRIDVFRGAK</sequence>
<organism evidence="3 4">
    <name type="scientific">Paenibacillus montaniterrae</name>
    <dbReference type="NCBI Taxonomy" id="429341"/>
    <lineage>
        <taxon>Bacteria</taxon>
        <taxon>Bacillati</taxon>
        <taxon>Bacillota</taxon>
        <taxon>Bacilli</taxon>
        <taxon>Bacillales</taxon>
        <taxon>Paenibacillaceae</taxon>
        <taxon>Paenibacillus</taxon>
    </lineage>
</organism>
<dbReference type="RefSeq" id="WP_213513177.1">
    <property type="nucleotide sequence ID" value="NZ_BOSE01000001.1"/>
</dbReference>
<dbReference type="Pfam" id="PF07833">
    <property type="entry name" value="Cu_amine_oxidN1"/>
    <property type="match status" value="1"/>
</dbReference>
<dbReference type="InterPro" id="IPR012854">
    <property type="entry name" value="Cu_amine_oxidase-like_N"/>
</dbReference>
<protein>
    <recommendedName>
        <fullName evidence="2">Copper amine oxidase-like N-terminal domain-containing protein</fullName>
    </recommendedName>
</protein>